<keyword evidence="1" id="KW-1133">Transmembrane helix</keyword>
<evidence type="ECO:0000256" key="1">
    <source>
        <dbReference type="SAM" id="Phobius"/>
    </source>
</evidence>
<protein>
    <submittedName>
        <fullName evidence="2">Uncharacterized protein</fullName>
    </submittedName>
</protein>
<evidence type="ECO:0000313" key="2">
    <source>
        <dbReference type="EMBL" id="TQD82194.1"/>
    </source>
</evidence>
<evidence type="ECO:0000313" key="3">
    <source>
        <dbReference type="Proteomes" id="UP000315295"/>
    </source>
</evidence>
<keyword evidence="1" id="KW-0472">Membrane</keyword>
<proteinExistence type="predicted"/>
<accession>A0A540L6V3</accession>
<reference evidence="2 3" key="1">
    <citation type="journal article" date="2019" name="G3 (Bethesda)">
        <title>Sequencing of a Wild Apple (Malus baccata) Genome Unravels the Differences Between Cultivated and Wild Apple Species Regarding Disease Resistance and Cold Tolerance.</title>
        <authorList>
            <person name="Chen X."/>
        </authorList>
    </citation>
    <scope>NUCLEOTIDE SEQUENCE [LARGE SCALE GENOMIC DNA]</scope>
    <source>
        <strain evidence="3">cv. Shandingzi</strain>
        <tissue evidence="2">Leaves</tissue>
    </source>
</reference>
<keyword evidence="1" id="KW-0812">Transmembrane</keyword>
<dbReference type="Proteomes" id="UP000315295">
    <property type="component" value="Unassembled WGS sequence"/>
</dbReference>
<organism evidence="2 3">
    <name type="scientific">Malus baccata</name>
    <name type="common">Siberian crab apple</name>
    <name type="synonym">Pyrus baccata</name>
    <dbReference type="NCBI Taxonomy" id="106549"/>
    <lineage>
        <taxon>Eukaryota</taxon>
        <taxon>Viridiplantae</taxon>
        <taxon>Streptophyta</taxon>
        <taxon>Embryophyta</taxon>
        <taxon>Tracheophyta</taxon>
        <taxon>Spermatophyta</taxon>
        <taxon>Magnoliopsida</taxon>
        <taxon>eudicotyledons</taxon>
        <taxon>Gunneridae</taxon>
        <taxon>Pentapetalae</taxon>
        <taxon>rosids</taxon>
        <taxon>fabids</taxon>
        <taxon>Rosales</taxon>
        <taxon>Rosaceae</taxon>
        <taxon>Amygdaloideae</taxon>
        <taxon>Maleae</taxon>
        <taxon>Malus</taxon>
    </lineage>
</organism>
<keyword evidence="3" id="KW-1185">Reference proteome</keyword>
<dbReference type="EMBL" id="VIEB01000733">
    <property type="protein sequence ID" value="TQD82194.1"/>
    <property type="molecule type" value="Genomic_DNA"/>
</dbReference>
<comment type="caution">
    <text evidence="2">The sequence shown here is derived from an EMBL/GenBank/DDBJ whole genome shotgun (WGS) entry which is preliminary data.</text>
</comment>
<gene>
    <name evidence="2" type="ORF">C1H46_032282</name>
</gene>
<dbReference type="AlphaFoldDB" id="A0A540L6V3"/>
<sequence length="103" mass="11266">MVMAYSYTFYLLINVVLLLNAKIILQDAQVSSGKFIMLIGIIESSWHAYIHVVCSSLLHLGVSACPWPGPVLHVYVHLHTAHSPWIQVGANPVVQVALGDSDS</sequence>
<feature type="transmembrane region" description="Helical" evidence="1">
    <location>
        <begin position="6"/>
        <end position="25"/>
    </location>
</feature>
<name>A0A540L6V3_MALBA</name>